<evidence type="ECO:0008006" key="3">
    <source>
        <dbReference type="Google" id="ProtNLM"/>
    </source>
</evidence>
<dbReference type="EMBL" id="FQXO01000025">
    <property type="protein sequence ID" value="SHH54228.1"/>
    <property type="molecule type" value="Genomic_DNA"/>
</dbReference>
<proteinExistence type="predicted"/>
<gene>
    <name evidence="1" type="ORF">SAMN02745135_01134</name>
</gene>
<dbReference type="RefSeq" id="WP_073196143.1">
    <property type="nucleotide sequence ID" value="NZ_FQXO01000025.1"/>
</dbReference>
<evidence type="ECO:0000313" key="2">
    <source>
        <dbReference type="Proteomes" id="UP000183967"/>
    </source>
</evidence>
<accession>A0A1M5TU74</accession>
<protein>
    <recommendedName>
        <fullName evidence="3">LemA protein</fullName>
    </recommendedName>
</protein>
<dbReference type="AlphaFoldDB" id="A0A1M5TU74"/>
<evidence type="ECO:0000313" key="1">
    <source>
        <dbReference type="EMBL" id="SHH54228.1"/>
    </source>
</evidence>
<name>A0A1M5TU74_9FIRM</name>
<dbReference type="OrthoDB" id="9968754at2"/>
<dbReference type="Proteomes" id="UP000183967">
    <property type="component" value="Unassembled WGS sequence"/>
</dbReference>
<sequence length="60" mass="6939">MEKGKNVEQILYEQLNQLRELSRSEAKNEPELVVNISLAMVEIAKLFNLYPTTQGFDELL</sequence>
<organism evidence="1 2">
    <name type="scientific">Caloranaerobacter azorensis DSM 13643</name>
    <dbReference type="NCBI Taxonomy" id="1121264"/>
    <lineage>
        <taxon>Bacteria</taxon>
        <taxon>Bacillati</taxon>
        <taxon>Bacillota</taxon>
        <taxon>Tissierellia</taxon>
        <taxon>Tissierellales</taxon>
        <taxon>Thermohalobacteraceae</taxon>
        <taxon>Caloranaerobacter</taxon>
    </lineage>
</organism>
<reference evidence="2" key="1">
    <citation type="submission" date="2016-11" db="EMBL/GenBank/DDBJ databases">
        <authorList>
            <person name="Varghese N."/>
            <person name="Submissions S."/>
        </authorList>
    </citation>
    <scope>NUCLEOTIDE SEQUENCE [LARGE SCALE GENOMIC DNA]</scope>
    <source>
        <strain evidence="2">DSM 13643</strain>
    </source>
</reference>
<keyword evidence="2" id="KW-1185">Reference proteome</keyword>